<dbReference type="OrthoDB" id="439993at2759"/>
<name>A0A9W8B463_9FUNG</name>
<evidence type="ECO:0000313" key="3">
    <source>
        <dbReference type="EMBL" id="KAJ1975148.1"/>
    </source>
</evidence>
<protein>
    <recommendedName>
        <fullName evidence="2">RRM domain-containing protein</fullName>
    </recommendedName>
</protein>
<gene>
    <name evidence="3" type="ORF">H4R34_004442</name>
</gene>
<dbReference type="Gene3D" id="3.30.70.330">
    <property type="match status" value="1"/>
</dbReference>
<keyword evidence="1" id="KW-0694">RNA-binding</keyword>
<reference evidence="3" key="1">
    <citation type="submission" date="2022-07" db="EMBL/GenBank/DDBJ databases">
        <title>Phylogenomic reconstructions and comparative analyses of Kickxellomycotina fungi.</title>
        <authorList>
            <person name="Reynolds N.K."/>
            <person name="Stajich J.E."/>
            <person name="Barry K."/>
            <person name="Grigoriev I.V."/>
            <person name="Crous P."/>
            <person name="Smith M.E."/>
        </authorList>
    </citation>
    <scope>NUCLEOTIDE SEQUENCE</scope>
    <source>
        <strain evidence="3">RSA 567</strain>
    </source>
</reference>
<proteinExistence type="predicted"/>
<evidence type="ECO:0000256" key="1">
    <source>
        <dbReference type="PROSITE-ProRule" id="PRU00176"/>
    </source>
</evidence>
<keyword evidence="4" id="KW-1185">Reference proteome</keyword>
<dbReference type="PROSITE" id="PS50102">
    <property type="entry name" value="RRM"/>
    <property type="match status" value="1"/>
</dbReference>
<dbReference type="AlphaFoldDB" id="A0A9W8B463"/>
<organism evidence="3 4">
    <name type="scientific">Dimargaris verticillata</name>
    <dbReference type="NCBI Taxonomy" id="2761393"/>
    <lineage>
        <taxon>Eukaryota</taxon>
        <taxon>Fungi</taxon>
        <taxon>Fungi incertae sedis</taxon>
        <taxon>Zoopagomycota</taxon>
        <taxon>Kickxellomycotina</taxon>
        <taxon>Dimargaritomycetes</taxon>
        <taxon>Dimargaritales</taxon>
        <taxon>Dimargaritaceae</taxon>
        <taxon>Dimargaris</taxon>
    </lineage>
</organism>
<dbReference type="InterPro" id="IPR035979">
    <property type="entry name" value="RBD_domain_sf"/>
</dbReference>
<dbReference type="Proteomes" id="UP001151582">
    <property type="component" value="Unassembled WGS sequence"/>
</dbReference>
<sequence length="168" mass="19328">MYDKDASDDHTVYVEYLRSPYHTVEAVRGLLGKYGLVAYAALHHDQNGRFQGFAFVRYHSTVGVVEAIRRLNSFPDPNDLLDPRTLDPDPQFAALQLRVMSKKRWLALKDEYLAHLKQCQVSVQAELKRHTKPHTFREGTIVRFHGVALGTSNDTLKSMWITYPAHYL</sequence>
<dbReference type="InterPro" id="IPR000504">
    <property type="entry name" value="RRM_dom"/>
</dbReference>
<comment type="caution">
    <text evidence="3">The sequence shown here is derived from an EMBL/GenBank/DDBJ whole genome shotgun (WGS) entry which is preliminary data.</text>
</comment>
<dbReference type="EMBL" id="JANBQB010000562">
    <property type="protein sequence ID" value="KAJ1975148.1"/>
    <property type="molecule type" value="Genomic_DNA"/>
</dbReference>
<dbReference type="Pfam" id="PF00076">
    <property type="entry name" value="RRM_1"/>
    <property type="match status" value="1"/>
</dbReference>
<feature type="domain" description="RRM" evidence="2">
    <location>
        <begin position="10"/>
        <end position="104"/>
    </location>
</feature>
<dbReference type="GO" id="GO:0003723">
    <property type="term" value="F:RNA binding"/>
    <property type="evidence" value="ECO:0007669"/>
    <property type="project" value="UniProtKB-UniRule"/>
</dbReference>
<accession>A0A9W8B463</accession>
<dbReference type="SUPFAM" id="SSF54928">
    <property type="entry name" value="RNA-binding domain, RBD"/>
    <property type="match status" value="1"/>
</dbReference>
<dbReference type="InterPro" id="IPR012677">
    <property type="entry name" value="Nucleotide-bd_a/b_plait_sf"/>
</dbReference>
<evidence type="ECO:0000313" key="4">
    <source>
        <dbReference type="Proteomes" id="UP001151582"/>
    </source>
</evidence>
<feature type="non-terminal residue" evidence="3">
    <location>
        <position position="1"/>
    </location>
</feature>
<dbReference type="SMART" id="SM00360">
    <property type="entry name" value="RRM"/>
    <property type="match status" value="1"/>
</dbReference>
<evidence type="ECO:0000259" key="2">
    <source>
        <dbReference type="PROSITE" id="PS50102"/>
    </source>
</evidence>